<organism evidence="1">
    <name type="scientific">uncultured bacterium Bio8</name>
    <dbReference type="NCBI Taxonomy" id="460941"/>
    <lineage>
        <taxon>Bacteria</taxon>
        <taxon>environmental samples</taxon>
    </lineage>
</organism>
<dbReference type="BRENDA" id="3.1.1.81">
    <property type="organism ID" value="744"/>
</dbReference>
<name>B2BKC0_9BACT</name>
<gene>
    <name evidence="1" type="primary">bpiB05</name>
</gene>
<dbReference type="AlphaFoldDB" id="B2BKC0"/>
<protein>
    <submittedName>
        <fullName evidence="1">BpiB05</fullName>
    </submittedName>
</protein>
<accession>B2BKC0</accession>
<evidence type="ECO:0000313" key="1">
    <source>
        <dbReference type="EMBL" id="ABU51109.1"/>
    </source>
</evidence>
<dbReference type="EMBL" id="EF530733">
    <property type="protein sequence ID" value="ABU51109.1"/>
    <property type="molecule type" value="Genomic_DNA"/>
</dbReference>
<proteinExistence type="predicted"/>
<reference evidence="1" key="1">
    <citation type="journal article" date="2011" name="J. Biotechnol.">
        <title>BpiB05, a novel metagenome-derived hydrolase acting on N-acylhomoserine lactones.</title>
        <authorList>
            <person name="Bijtenhoorn P."/>
            <person name="Schipper C."/>
            <person name="Hornung C."/>
            <person name="Quitschau M."/>
            <person name="Grond S."/>
            <person name="Weiland N."/>
            <person name="Streit W.R."/>
        </authorList>
    </citation>
    <scope>NUCLEOTIDE SEQUENCE</scope>
</reference>
<sequence>MFDYLHAFPIPVDLLPHRLRSLLEPIGLDPGLRVEVCSHFELDPHGQDRECIQMAMAVVPDDGKELPLPIEWNHGVVAYSVPASDAKGASEKFCPSLDGHDYVIASWGSGSFYTFNLAEKVWMALGLTPRCIGNEEQRMVYDDLGLPEFNVAGGEVSGQYYWQSSRNISWVMSNEYLRRYLWMRGAIGVRTFFYERLMPDTRELRDLMGSEPHVELKGEGGWFLLDIREHRGGLLIQLWATVHAIKCELCENQTANGILWPGIDDPVTHDRANSIFDRDSVYLDDRFLEKYEQNSFYDSTPVKVHGEAWHCSPSYLGQWSFTGCRRVGRNLIRVSLRDLYQAKPEREILHTHVHAVGLARIAHTDLTEEHIVSKTARLAAELLQLGDHLSELAASLGIDKVASDLVHLSRQDIVDNGWLNYPQLRRLAQVAPLEMNQQAFLSRCKSIHEIWQSVPLGFLRRLLEAAGVPRDAITQWGSLKLFQTLLNILEGLDRSEERVDVYRNREAPQNWDARNPGISALFVCNELRIADAHDVGEKLVQLQQLGFDTASLRHGYGLALDFVFDRVIEAFATINRPFASIFRRTLL</sequence>